<protein>
    <submittedName>
        <fullName evidence="3">5-bromo-4-chloroindolyl phosphate hydrolysis protein</fullName>
    </submittedName>
</protein>
<keyword evidence="1" id="KW-0175">Coiled coil</keyword>
<feature type="transmembrane region" description="Helical" evidence="2">
    <location>
        <begin position="79"/>
        <end position="110"/>
    </location>
</feature>
<dbReference type="RefSeq" id="WP_088236858.1">
    <property type="nucleotide sequence ID" value="NZ_FMAY01000019.1"/>
</dbReference>
<feature type="transmembrane region" description="Helical" evidence="2">
    <location>
        <begin position="145"/>
        <end position="164"/>
    </location>
</feature>
<dbReference type="OrthoDB" id="6623608at2"/>
<gene>
    <name evidence="3" type="ORF">GA0061071_11929</name>
</gene>
<feature type="transmembrane region" description="Helical" evidence="2">
    <location>
        <begin position="122"/>
        <end position="139"/>
    </location>
</feature>
<evidence type="ECO:0000256" key="2">
    <source>
        <dbReference type="SAM" id="Phobius"/>
    </source>
</evidence>
<evidence type="ECO:0000313" key="4">
    <source>
        <dbReference type="Proteomes" id="UP000198975"/>
    </source>
</evidence>
<keyword evidence="2" id="KW-0472">Membrane</keyword>
<name>A0A1C4E8M6_9ENTR</name>
<evidence type="ECO:0000313" key="3">
    <source>
        <dbReference type="EMBL" id="SCC39928.1"/>
    </source>
</evidence>
<dbReference type="AlphaFoldDB" id="A0A1C4E8M6"/>
<sequence length="326" mass="37658">MIEKLAAALNKMRSTRLRRFSLQVFVFYLAGIYAAIFVRWAKESQLAYAPDNTLGATMSILCWVGFVILYRTLVYDRIAFYAGLIAGFTWLLFGDAVVMPFWAGSMALLVHLYRSRRDFSPLLIWYLFIATVPTIAAYTDQYSLMAHPFYLVLFVVLLLAYFVYEYAQKVNARRKAAIEAMREEAELAKEEVAFTEQTLDQQIARLEKMAKLPELVQQELTDITAAARLIRHCMETDKRDSEPGRQFLQRYLPIVENIVTKGQTLARQLEDPEKRQQSITEQLDALASLRQAFRQHHQKLLENDSDDLSIEIKVLEKILKTDGYNT</sequence>
<proteinExistence type="predicted"/>
<keyword evidence="2" id="KW-0812">Transmembrane</keyword>
<accession>A0A1C4E8M6</accession>
<keyword evidence="4" id="KW-1185">Reference proteome</keyword>
<feature type="transmembrane region" description="Helical" evidence="2">
    <location>
        <begin position="53"/>
        <end position="73"/>
    </location>
</feature>
<dbReference type="InterPro" id="IPR018770">
    <property type="entry name" value="ChloroindolylP_hydrolase"/>
</dbReference>
<feature type="coiled-coil region" evidence="1">
    <location>
        <begin position="171"/>
        <end position="205"/>
    </location>
</feature>
<dbReference type="Pfam" id="PF10112">
    <property type="entry name" value="Halogen_Hydrol"/>
    <property type="match status" value="1"/>
</dbReference>
<keyword evidence="2" id="KW-1133">Transmembrane helix</keyword>
<feature type="transmembrane region" description="Helical" evidence="2">
    <location>
        <begin position="20"/>
        <end position="41"/>
    </location>
</feature>
<organism evidence="3 4">
    <name type="scientific">Kosakonia oryzendophytica</name>
    <dbReference type="NCBI Taxonomy" id="1005665"/>
    <lineage>
        <taxon>Bacteria</taxon>
        <taxon>Pseudomonadati</taxon>
        <taxon>Pseudomonadota</taxon>
        <taxon>Gammaproteobacteria</taxon>
        <taxon>Enterobacterales</taxon>
        <taxon>Enterobacteriaceae</taxon>
        <taxon>Kosakonia</taxon>
    </lineage>
</organism>
<dbReference type="EMBL" id="FMAY01000019">
    <property type="protein sequence ID" value="SCC39928.1"/>
    <property type="molecule type" value="Genomic_DNA"/>
</dbReference>
<dbReference type="Proteomes" id="UP000198975">
    <property type="component" value="Unassembled WGS sequence"/>
</dbReference>
<evidence type="ECO:0000256" key="1">
    <source>
        <dbReference type="SAM" id="Coils"/>
    </source>
</evidence>
<reference evidence="4" key="1">
    <citation type="submission" date="2016-08" db="EMBL/GenBank/DDBJ databases">
        <authorList>
            <person name="Varghese N."/>
            <person name="Submissions Spin"/>
        </authorList>
    </citation>
    <scope>NUCLEOTIDE SEQUENCE [LARGE SCALE GENOMIC DNA]</scope>
    <source>
        <strain evidence="4">REICA_082</strain>
    </source>
</reference>